<dbReference type="KEGG" id="gps:C427_5307"/>
<gene>
    <name evidence="2" type="ORF">C427_5307</name>
</gene>
<dbReference type="RefSeq" id="WP_015431371.1">
    <property type="nucleotide sequence ID" value="NC_020514.1"/>
</dbReference>
<keyword evidence="1" id="KW-0472">Membrane</keyword>
<organism evidence="2 3">
    <name type="scientific">Paraglaciecola psychrophila 170</name>
    <dbReference type="NCBI Taxonomy" id="1129794"/>
    <lineage>
        <taxon>Bacteria</taxon>
        <taxon>Pseudomonadati</taxon>
        <taxon>Pseudomonadota</taxon>
        <taxon>Gammaproteobacteria</taxon>
        <taxon>Alteromonadales</taxon>
        <taxon>Alteromonadaceae</taxon>
        <taxon>Paraglaciecola</taxon>
    </lineage>
</organism>
<evidence type="ECO:0000256" key="1">
    <source>
        <dbReference type="SAM" id="Phobius"/>
    </source>
</evidence>
<dbReference type="STRING" id="1129794.C427_5307"/>
<evidence type="ECO:0000313" key="2">
    <source>
        <dbReference type="EMBL" id="AGH47404.1"/>
    </source>
</evidence>
<dbReference type="Proteomes" id="UP000011864">
    <property type="component" value="Chromosome"/>
</dbReference>
<dbReference type="HOGENOM" id="CLU_1738780_0_0_6"/>
<dbReference type="EMBL" id="CP003837">
    <property type="protein sequence ID" value="AGH47404.1"/>
    <property type="molecule type" value="Genomic_DNA"/>
</dbReference>
<name>M4RYV7_9ALTE</name>
<keyword evidence="1" id="KW-0812">Transmembrane</keyword>
<dbReference type="PATRIC" id="fig|1129794.4.peg.5290"/>
<feature type="transmembrane region" description="Helical" evidence="1">
    <location>
        <begin position="36"/>
        <end position="53"/>
    </location>
</feature>
<evidence type="ECO:0000313" key="3">
    <source>
        <dbReference type="Proteomes" id="UP000011864"/>
    </source>
</evidence>
<reference evidence="2 3" key="1">
    <citation type="journal article" date="2013" name="Genome Announc.">
        <title>Complete Genome Sequence of Glaciecola psychrophila Strain 170T.</title>
        <authorList>
            <person name="Yin J."/>
            <person name="Chen J."/>
            <person name="Liu G."/>
            <person name="Yu Y."/>
            <person name="Song L."/>
            <person name="Wang X."/>
            <person name="Qu X."/>
        </authorList>
    </citation>
    <scope>NUCLEOTIDE SEQUENCE [LARGE SCALE GENOMIC DNA]</scope>
    <source>
        <strain evidence="2 3">170</strain>
    </source>
</reference>
<keyword evidence="3" id="KW-1185">Reference proteome</keyword>
<keyword evidence="1" id="KW-1133">Transmembrane helix</keyword>
<proteinExistence type="predicted"/>
<dbReference type="AlphaFoldDB" id="M4RYV7"/>
<protein>
    <submittedName>
        <fullName evidence="2">Uncharacterized protein</fullName>
    </submittedName>
</protein>
<accession>M4RYV7</accession>
<sequence length="150" mass="16620">MSVVNKMLKDLEARQSKPDEINADYQAPQKKQSKRWGLALLILSLAAITFALVDKNQLFGENKNTEVTAIVNPKPLSPASSIKKMTILTETAQIKEQIQPQIAATQPSKDTIKKVIAETDITSTIKVPAVKQILPSKLEMAADNPFFYKK</sequence>